<dbReference type="Proteomes" id="UP000018454">
    <property type="component" value="Unassembled WGS sequence"/>
</dbReference>
<evidence type="ECO:0000256" key="4">
    <source>
        <dbReference type="ARBA" id="ARBA00017099"/>
    </source>
</evidence>
<dbReference type="GO" id="GO:0008831">
    <property type="term" value="F:dTDP-4-dehydrorhamnose reductase activity"/>
    <property type="evidence" value="ECO:0007669"/>
    <property type="project" value="UniProtKB-EC"/>
</dbReference>
<comment type="caution">
    <text evidence="8">The sequence shown here is derived from an EMBL/GenBank/DDBJ whole genome shotgun (WGS) entry which is preliminary data.</text>
</comment>
<dbReference type="CDD" id="cd05254">
    <property type="entry name" value="dTDP_HR_like_SDR_e"/>
    <property type="match status" value="1"/>
</dbReference>
<accession>F1YRP4</accession>
<evidence type="ECO:0000313" key="8">
    <source>
        <dbReference type="EMBL" id="EGE48484.1"/>
    </source>
</evidence>
<dbReference type="GO" id="GO:0019305">
    <property type="term" value="P:dTDP-rhamnose biosynthetic process"/>
    <property type="evidence" value="ECO:0007669"/>
    <property type="project" value="UniProtKB-UniPathway"/>
</dbReference>
<evidence type="ECO:0000256" key="3">
    <source>
        <dbReference type="ARBA" id="ARBA00012929"/>
    </source>
</evidence>
<protein>
    <recommendedName>
        <fullName evidence="4 6">dTDP-4-dehydrorhamnose reductase</fullName>
        <ecNumber evidence="3 6">1.1.1.133</ecNumber>
    </recommendedName>
</protein>
<dbReference type="EC" id="1.1.1.133" evidence="3 6"/>
<reference evidence="8 9" key="1">
    <citation type="journal article" date="2011" name="Science">
        <title>Drosophila microbiome modulates host developmental and metabolic homeostasis via insulin signaling.</title>
        <authorList>
            <person name="Shin S.C."/>
            <person name="Kim S.H."/>
            <person name="You H."/>
            <person name="Kim B."/>
            <person name="Kim A.C."/>
            <person name="Lee K.A."/>
            <person name="Yoon J.H."/>
            <person name="Ryu J.H."/>
            <person name="Lee W.J."/>
        </authorList>
    </citation>
    <scope>NUCLEOTIDE SEQUENCE [LARGE SCALE GENOMIC DNA]</scope>
    <source>
        <strain evidence="8 9">DM001</strain>
    </source>
</reference>
<keyword evidence="6" id="KW-0560">Oxidoreductase</keyword>
<dbReference type="EMBL" id="AEUP01000014">
    <property type="protein sequence ID" value="EGE48484.1"/>
    <property type="molecule type" value="Genomic_DNA"/>
</dbReference>
<comment type="function">
    <text evidence="6">Catalyzes the reduction of dTDP-6-deoxy-L-lyxo-4-hexulose to yield dTDP-L-rhamnose.</text>
</comment>
<feature type="domain" description="RmlD-like substrate binding" evidence="7">
    <location>
        <begin position="22"/>
        <end position="306"/>
    </location>
</feature>
<comment type="pathway">
    <text evidence="1 6">Carbohydrate biosynthesis; dTDP-L-rhamnose biosynthesis.</text>
</comment>
<dbReference type="PANTHER" id="PTHR10491:SF4">
    <property type="entry name" value="METHIONINE ADENOSYLTRANSFERASE 2 SUBUNIT BETA"/>
    <property type="match status" value="1"/>
</dbReference>
<proteinExistence type="inferred from homology"/>
<organism evidence="8 9">
    <name type="scientific">Acetobacter pomorum DM001</name>
    <dbReference type="NCBI Taxonomy" id="945681"/>
    <lineage>
        <taxon>Bacteria</taxon>
        <taxon>Pseudomonadati</taxon>
        <taxon>Pseudomonadota</taxon>
        <taxon>Alphaproteobacteria</taxon>
        <taxon>Acetobacterales</taxon>
        <taxon>Acetobacteraceae</taxon>
        <taxon>Acetobacter</taxon>
    </lineage>
</organism>
<keyword evidence="6" id="KW-0521">NADP</keyword>
<comment type="catalytic activity">
    <reaction evidence="5 6">
        <text>dTDP-beta-L-rhamnose + NADP(+) = dTDP-4-dehydro-beta-L-rhamnose + NADPH + H(+)</text>
        <dbReference type="Rhea" id="RHEA:21796"/>
        <dbReference type="ChEBI" id="CHEBI:15378"/>
        <dbReference type="ChEBI" id="CHEBI:57510"/>
        <dbReference type="ChEBI" id="CHEBI:57783"/>
        <dbReference type="ChEBI" id="CHEBI:58349"/>
        <dbReference type="ChEBI" id="CHEBI:62830"/>
        <dbReference type="EC" id="1.1.1.133"/>
    </reaction>
</comment>
<dbReference type="SUPFAM" id="SSF51735">
    <property type="entry name" value="NAD(P)-binding Rossmann-fold domains"/>
    <property type="match status" value="1"/>
</dbReference>
<dbReference type="UniPathway" id="UPA00124"/>
<comment type="cofactor">
    <cofactor evidence="6">
        <name>Mg(2+)</name>
        <dbReference type="ChEBI" id="CHEBI:18420"/>
    </cofactor>
    <text evidence="6">Binds 1 Mg(2+) ion per monomer.</text>
</comment>
<dbReference type="InterPro" id="IPR036291">
    <property type="entry name" value="NAD(P)-bd_dom_sf"/>
</dbReference>
<dbReference type="Gene3D" id="3.40.50.720">
    <property type="entry name" value="NAD(P)-binding Rossmann-like Domain"/>
    <property type="match status" value="1"/>
</dbReference>
<evidence type="ECO:0000313" key="9">
    <source>
        <dbReference type="Proteomes" id="UP000018454"/>
    </source>
</evidence>
<evidence type="ECO:0000256" key="5">
    <source>
        <dbReference type="ARBA" id="ARBA00048200"/>
    </source>
</evidence>
<evidence type="ECO:0000256" key="6">
    <source>
        <dbReference type="RuleBase" id="RU364082"/>
    </source>
</evidence>
<gene>
    <name evidence="8" type="primary">rfbD</name>
    <name evidence="8" type="ORF">APO_0578</name>
</gene>
<name>F1YRP4_9PROT</name>
<dbReference type="InterPro" id="IPR005913">
    <property type="entry name" value="dTDP_dehydrorham_reduct"/>
</dbReference>
<comment type="similarity">
    <text evidence="2 6">Belongs to the dTDP-4-dehydrorhamnose reductase family.</text>
</comment>
<dbReference type="InterPro" id="IPR029903">
    <property type="entry name" value="RmlD-like-bd"/>
</dbReference>
<dbReference type="Pfam" id="PF04321">
    <property type="entry name" value="RmlD_sub_bind"/>
    <property type="match status" value="1"/>
</dbReference>
<dbReference type="PANTHER" id="PTHR10491">
    <property type="entry name" value="DTDP-4-DEHYDRORHAMNOSE REDUCTASE"/>
    <property type="match status" value="1"/>
</dbReference>
<dbReference type="Gene3D" id="3.90.25.10">
    <property type="entry name" value="UDP-galactose 4-epimerase, domain 1"/>
    <property type="match status" value="1"/>
</dbReference>
<evidence type="ECO:0000256" key="1">
    <source>
        <dbReference type="ARBA" id="ARBA00004781"/>
    </source>
</evidence>
<dbReference type="NCBIfam" id="TIGR01214">
    <property type="entry name" value="rmlD"/>
    <property type="match status" value="1"/>
</dbReference>
<evidence type="ECO:0000256" key="2">
    <source>
        <dbReference type="ARBA" id="ARBA00010944"/>
    </source>
</evidence>
<evidence type="ECO:0000259" key="7">
    <source>
        <dbReference type="Pfam" id="PF04321"/>
    </source>
</evidence>
<dbReference type="AlphaFoldDB" id="F1YRP4"/>
<sequence length="312" mass="33544">MVSVYGERRLSMSILSETGGPVLVTGGKGQLATSLVNLGGPRIRCVGRPDFDFDRPETLKATLDAIKPVAVVNAAAWTAVDLAESEPEAAARANTTGPELLARLCAERGIPFIHVSTDYVFAGDKGAPYVETDPVSPQTVYGSTKAEGEQRILAADPRSIILRTSWVYSAHGKNFVRTMLNVGAKNPALKVVGDQRGNPTCSDDLAQAILSILATIEKTGWKDEYAGIYHACGTGETTWHGLAEAALQKAAEYGQAKPTITAIRTEDWPTPAKRPADSRMDNSKLAHVFGIQMPQWQESVNKVVHQIFTTPS</sequence>